<dbReference type="AlphaFoldDB" id="A0A7G6Y6D0"/>
<evidence type="ECO:0000313" key="3">
    <source>
        <dbReference type="EMBL" id="QNE34045.1"/>
    </source>
</evidence>
<name>A0A7G6Y6D0_9MICO</name>
<dbReference type="KEGG" id="lse:F1C12_02065"/>
<evidence type="ECO:0000313" key="4">
    <source>
        <dbReference type="Proteomes" id="UP000515511"/>
    </source>
</evidence>
<keyword evidence="2" id="KW-0472">Membrane</keyword>
<dbReference type="Proteomes" id="UP000515511">
    <property type="component" value="Chromosome"/>
</dbReference>
<sequence>MAQRLQAGFDAQPLTAHTPTPPAPPVTPRRARRAKIELMGAFVAFAVALFALVDLTVDGVWWNVESHAVCTIDSASSHPVYSKSGFLGTDWDLRTSCGRLQVTRDGERFPDSAAQHLARSLQVGSRYRLALRGWDGWPQGPRAIVAATRE</sequence>
<feature type="region of interest" description="Disordered" evidence="1">
    <location>
        <begin position="1"/>
        <end position="28"/>
    </location>
</feature>
<accession>A0A7G6Y6D0</accession>
<protein>
    <submittedName>
        <fullName evidence="3">Uncharacterized protein</fullName>
    </submittedName>
</protein>
<evidence type="ECO:0000256" key="2">
    <source>
        <dbReference type="SAM" id="Phobius"/>
    </source>
</evidence>
<feature type="transmembrane region" description="Helical" evidence="2">
    <location>
        <begin position="38"/>
        <end position="62"/>
    </location>
</feature>
<organism evidence="3 4">
    <name type="scientific">Leifsonia shinshuensis</name>
    <dbReference type="NCBI Taxonomy" id="150026"/>
    <lineage>
        <taxon>Bacteria</taxon>
        <taxon>Bacillati</taxon>
        <taxon>Actinomycetota</taxon>
        <taxon>Actinomycetes</taxon>
        <taxon>Micrococcales</taxon>
        <taxon>Microbacteriaceae</taxon>
        <taxon>Leifsonia</taxon>
    </lineage>
</organism>
<gene>
    <name evidence="3" type="ORF">F1C12_02065</name>
</gene>
<dbReference type="EMBL" id="CP043641">
    <property type="protein sequence ID" value="QNE34045.1"/>
    <property type="molecule type" value="Genomic_DNA"/>
</dbReference>
<keyword evidence="2" id="KW-0812">Transmembrane</keyword>
<reference evidence="4" key="1">
    <citation type="submission" date="2019-09" db="EMBL/GenBank/DDBJ databases">
        <title>Antimicrobial potential of Antarctic Bacteria.</title>
        <authorList>
            <person name="Benaud N."/>
            <person name="Edwards R.J."/>
            <person name="Ferrari B.C."/>
        </authorList>
    </citation>
    <scope>NUCLEOTIDE SEQUENCE [LARGE SCALE GENOMIC DNA]</scope>
    <source>
        <strain evidence="4">INR9</strain>
    </source>
</reference>
<evidence type="ECO:0000256" key="1">
    <source>
        <dbReference type="SAM" id="MobiDB-lite"/>
    </source>
</evidence>
<keyword evidence="2" id="KW-1133">Transmembrane helix</keyword>
<proteinExistence type="predicted"/>
<dbReference type="RefSeq" id="WP_185277214.1">
    <property type="nucleotide sequence ID" value="NZ_CP043641.1"/>
</dbReference>